<dbReference type="UniPathway" id="UPA00135">
    <property type="reaction ID" value="UER00196"/>
</dbReference>
<dbReference type="Pfam" id="PF02826">
    <property type="entry name" value="2-Hacid_dh_C"/>
    <property type="match status" value="1"/>
</dbReference>
<evidence type="ECO:0000256" key="8">
    <source>
        <dbReference type="ARBA" id="ARBA00048731"/>
    </source>
</evidence>
<dbReference type="PANTHER" id="PTHR42938:SF47">
    <property type="entry name" value="HYDROXYPYRUVATE REDUCTASE"/>
    <property type="match status" value="1"/>
</dbReference>
<dbReference type="Gene3D" id="3.30.1330.90">
    <property type="entry name" value="D-3-phosphoglycerate dehydrogenase, domain 3"/>
    <property type="match status" value="1"/>
</dbReference>
<feature type="domain" description="ACT" evidence="10">
    <location>
        <begin position="452"/>
        <end position="525"/>
    </location>
</feature>
<organism evidence="11">
    <name type="scientific">Hellea balneolensis</name>
    <dbReference type="NCBI Taxonomy" id="287478"/>
    <lineage>
        <taxon>Bacteria</taxon>
        <taxon>Pseudomonadati</taxon>
        <taxon>Pseudomonadota</taxon>
        <taxon>Alphaproteobacteria</taxon>
        <taxon>Maricaulales</taxon>
        <taxon>Robiginitomaculaceae</taxon>
        <taxon>Hellea</taxon>
    </lineage>
</organism>
<dbReference type="FunFam" id="3.30.70.260:FF:000008">
    <property type="entry name" value="D-3-phosphoglycerate dehydrogenase, chloroplastic"/>
    <property type="match status" value="1"/>
</dbReference>
<comment type="similarity">
    <text evidence="3 9">Belongs to the D-isomer specific 2-hydroxyacid dehydrogenase family.</text>
</comment>
<evidence type="ECO:0000256" key="6">
    <source>
        <dbReference type="ARBA" id="ARBA00023027"/>
    </source>
</evidence>
<dbReference type="Pfam" id="PF00389">
    <property type="entry name" value="2-Hacid_dh"/>
    <property type="match status" value="1"/>
</dbReference>
<evidence type="ECO:0000256" key="2">
    <source>
        <dbReference type="ARBA" id="ARBA00005216"/>
    </source>
</evidence>
<dbReference type="Gene3D" id="3.30.70.260">
    <property type="match status" value="1"/>
</dbReference>
<dbReference type="PROSITE" id="PS00670">
    <property type="entry name" value="D_2_HYDROXYACID_DH_2"/>
    <property type="match status" value="1"/>
</dbReference>
<evidence type="ECO:0000256" key="9">
    <source>
        <dbReference type="RuleBase" id="RU363003"/>
    </source>
</evidence>
<dbReference type="Gene3D" id="3.40.50.720">
    <property type="entry name" value="NAD(P)-binding Rossmann-like Domain"/>
    <property type="match status" value="2"/>
</dbReference>
<dbReference type="InterPro" id="IPR045865">
    <property type="entry name" value="ACT-like_dom_sf"/>
</dbReference>
<dbReference type="InterPro" id="IPR006140">
    <property type="entry name" value="D-isomer_DH_NAD-bd"/>
</dbReference>
<dbReference type="FunFam" id="3.40.50.720:FF:000021">
    <property type="entry name" value="D-3-phosphoglycerate dehydrogenase"/>
    <property type="match status" value="1"/>
</dbReference>
<dbReference type="GO" id="GO:0051287">
    <property type="term" value="F:NAD binding"/>
    <property type="evidence" value="ECO:0007669"/>
    <property type="project" value="UniProtKB-UniRule"/>
</dbReference>
<evidence type="ECO:0000256" key="5">
    <source>
        <dbReference type="ARBA" id="ARBA00023002"/>
    </source>
</evidence>
<reference evidence="11" key="1">
    <citation type="journal article" date="2020" name="mSystems">
        <title>Genome- and Community-Level Interaction Insights into Carbon Utilization and Element Cycling Functions of Hydrothermarchaeota in Hydrothermal Sediment.</title>
        <authorList>
            <person name="Zhou Z."/>
            <person name="Liu Y."/>
            <person name="Xu W."/>
            <person name="Pan J."/>
            <person name="Luo Z.H."/>
            <person name="Li M."/>
        </authorList>
    </citation>
    <scope>NUCLEOTIDE SEQUENCE [LARGE SCALE GENOMIC DNA]</scope>
    <source>
        <strain evidence="11">HyVt-485</strain>
    </source>
</reference>
<dbReference type="SUPFAM" id="SSF55021">
    <property type="entry name" value="ACT-like"/>
    <property type="match status" value="1"/>
</dbReference>
<dbReference type="EMBL" id="DRMJ01000227">
    <property type="protein sequence ID" value="HHL42863.1"/>
    <property type="molecule type" value="Genomic_DNA"/>
</dbReference>
<dbReference type="InterPro" id="IPR045626">
    <property type="entry name" value="PGDH_ASB_dom"/>
</dbReference>
<keyword evidence="6 9" id="KW-0520">NAD</keyword>
<name>A0A7C5R0K3_9PROT</name>
<dbReference type="Pfam" id="PF01842">
    <property type="entry name" value="ACT"/>
    <property type="match status" value="1"/>
</dbReference>
<dbReference type="PANTHER" id="PTHR42938">
    <property type="entry name" value="FORMATE DEHYDROGENASE 1"/>
    <property type="match status" value="1"/>
</dbReference>
<gene>
    <name evidence="11" type="ORF">ENJ42_04530</name>
</gene>
<dbReference type="NCBIfam" id="TIGR01327">
    <property type="entry name" value="PGDH"/>
    <property type="match status" value="1"/>
</dbReference>
<comment type="function">
    <text evidence="1">Catalyzes the reversible oxidation of 3-phospho-D-glycerate to 3-phosphonooxypyruvate, the first step of the phosphorylated L-serine biosynthesis pathway. Also catalyzes the reversible oxidation of 2-hydroxyglutarate to 2-oxoglutarate.</text>
</comment>
<dbReference type="PROSITE" id="PS00671">
    <property type="entry name" value="D_2_HYDROXYACID_DH_3"/>
    <property type="match status" value="1"/>
</dbReference>
<evidence type="ECO:0000313" key="11">
    <source>
        <dbReference type="EMBL" id="HHL42863.1"/>
    </source>
</evidence>
<dbReference type="SUPFAM" id="SSF143548">
    <property type="entry name" value="Serine metabolism enzymes domain"/>
    <property type="match status" value="1"/>
</dbReference>
<dbReference type="InterPro" id="IPR002912">
    <property type="entry name" value="ACT_dom"/>
</dbReference>
<evidence type="ECO:0000259" key="10">
    <source>
        <dbReference type="PROSITE" id="PS51671"/>
    </source>
</evidence>
<dbReference type="Pfam" id="PF19304">
    <property type="entry name" value="PGDH_inter"/>
    <property type="match status" value="1"/>
</dbReference>
<comment type="caution">
    <text evidence="11">The sequence shown here is derived from an EMBL/GenBank/DDBJ whole genome shotgun (WGS) entry which is preliminary data.</text>
</comment>
<dbReference type="CDD" id="cd04902">
    <property type="entry name" value="ACT_3PGDH-xct"/>
    <property type="match status" value="1"/>
</dbReference>
<sequence>MVRVLIADKMSARALDVFKDRGVDVDVITGLSKEELIKIIPEYDGLAVRSATRPDADIIAAATNLKVIGRAGIGTDNIDKDAATNRGIVVMNTPFGNAVTTAEHAITLLLSCARQIPEANRRTQAGEWPKSDFKGIELFNKTLGIIGCGNIGALVAERALGLKMRVIAFDPYLSEERAKELGVTKVELDEIFEKADAITLHTPLTDSTRGIVSREALAKTKPGLILVNAARGGLVDEAALKDALESGHIRAAALDVYESEPAKDNALFGVKNFIATPHLGASTLEAQENVAVQIAAQMADYLLTGAINNALNTPSISAEEAPRLKPFVDLADKLGVMMGQLVSDPVKEVEICYRGAVTELNTNPISTAALAGIMRAILPDVNMVSAPNMAKAHGINMTESYGEQAERSESLIRLAVTTDTRKFVIVGTVFRGQPRIVRLFGVPMDAGFSEHMLYVRNEDKPGFIGALGQILGDAGINIATFSLGRMDNGENEAVCLVSVDEVVPDAIIDQIKAIDQVKIVNRVEM</sequence>
<dbReference type="InterPro" id="IPR029753">
    <property type="entry name" value="D-isomer_DH_CS"/>
</dbReference>
<comment type="catalytic activity">
    <reaction evidence="8 9">
        <text>(2R)-3-phosphoglycerate + NAD(+) = 3-phosphooxypyruvate + NADH + H(+)</text>
        <dbReference type="Rhea" id="RHEA:12641"/>
        <dbReference type="ChEBI" id="CHEBI:15378"/>
        <dbReference type="ChEBI" id="CHEBI:18110"/>
        <dbReference type="ChEBI" id="CHEBI:57540"/>
        <dbReference type="ChEBI" id="CHEBI:57945"/>
        <dbReference type="ChEBI" id="CHEBI:58272"/>
        <dbReference type="EC" id="1.1.1.95"/>
    </reaction>
</comment>
<keyword evidence="9" id="KW-0028">Amino-acid biosynthesis</keyword>
<dbReference type="AlphaFoldDB" id="A0A7C5R0K3"/>
<dbReference type="PROSITE" id="PS51671">
    <property type="entry name" value="ACT"/>
    <property type="match status" value="1"/>
</dbReference>
<comment type="catalytic activity">
    <reaction evidence="7">
        <text>(R)-2-hydroxyglutarate + NAD(+) = 2-oxoglutarate + NADH + H(+)</text>
        <dbReference type="Rhea" id="RHEA:49612"/>
        <dbReference type="ChEBI" id="CHEBI:15378"/>
        <dbReference type="ChEBI" id="CHEBI:15801"/>
        <dbReference type="ChEBI" id="CHEBI:16810"/>
        <dbReference type="ChEBI" id="CHEBI:57540"/>
        <dbReference type="ChEBI" id="CHEBI:57945"/>
        <dbReference type="EC" id="1.1.1.399"/>
    </reaction>
</comment>
<evidence type="ECO:0000256" key="7">
    <source>
        <dbReference type="ARBA" id="ARBA00048126"/>
    </source>
</evidence>
<evidence type="ECO:0000256" key="1">
    <source>
        <dbReference type="ARBA" id="ARBA00003800"/>
    </source>
</evidence>
<evidence type="ECO:0000256" key="3">
    <source>
        <dbReference type="ARBA" id="ARBA00005854"/>
    </source>
</evidence>
<dbReference type="InterPro" id="IPR029752">
    <property type="entry name" value="D-isomer_DH_CS1"/>
</dbReference>
<protein>
    <recommendedName>
        <fullName evidence="4 9">D-3-phosphoglycerate dehydrogenase</fullName>
        <ecNumber evidence="9">1.1.1.95</ecNumber>
    </recommendedName>
</protein>
<dbReference type="SUPFAM" id="SSF51735">
    <property type="entry name" value="NAD(P)-binding Rossmann-fold domains"/>
    <property type="match status" value="1"/>
</dbReference>
<accession>A0A7C5R0K3</accession>
<dbReference type="PROSITE" id="PS00065">
    <property type="entry name" value="D_2_HYDROXYACID_DH_1"/>
    <property type="match status" value="1"/>
</dbReference>
<dbReference type="GO" id="GO:0006564">
    <property type="term" value="P:L-serine biosynthetic process"/>
    <property type="evidence" value="ECO:0007669"/>
    <property type="project" value="UniProtKB-UniRule"/>
</dbReference>
<dbReference type="InterPro" id="IPR006139">
    <property type="entry name" value="D-isomer_2_OHA_DH_cat_dom"/>
</dbReference>
<dbReference type="EC" id="1.1.1.95" evidence="9"/>
<evidence type="ECO:0000256" key="4">
    <source>
        <dbReference type="ARBA" id="ARBA00021582"/>
    </source>
</evidence>
<dbReference type="Proteomes" id="UP000885830">
    <property type="component" value="Unassembled WGS sequence"/>
</dbReference>
<dbReference type="SUPFAM" id="SSF52283">
    <property type="entry name" value="Formate/glycerate dehydrogenase catalytic domain-like"/>
    <property type="match status" value="1"/>
</dbReference>
<keyword evidence="9" id="KW-0718">Serine biosynthesis</keyword>
<dbReference type="InterPro" id="IPR006236">
    <property type="entry name" value="PGDH"/>
</dbReference>
<dbReference type="InterPro" id="IPR036291">
    <property type="entry name" value="NAD(P)-bd_dom_sf"/>
</dbReference>
<dbReference type="CDD" id="cd12173">
    <property type="entry name" value="PGDH_4"/>
    <property type="match status" value="1"/>
</dbReference>
<proteinExistence type="inferred from homology"/>
<dbReference type="InterPro" id="IPR029009">
    <property type="entry name" value="ASB_dom_sf"/>
</dbReference>
<comment type="pathway">
    <text evidence="2 9">Amino-acid biosynthesis; L-serine biosynthesis; L-serine from 3-phospho-D-glycerate: step 1/3.</text>
</comment>
<keyword evidence="5 9" id="KW-0560">Oxidoreductase</keyword>
<dbReference type="GO" id="GO:0004617">
    <property type="term" value="F:phosphoglycerate dehydrogenase activity"/>
    <property type="evidence" value="ECO:0007669"/>
    <property type="project" value="UniProtKB-UniRule"/>
</dbReference>